<proteinExistence type="inferred from homology"/>
<dbReference type="SUPFAM" id="SSF53474">
    <property type="entry name" value="alpha/beta-Hydrolases"/>
    <property type="match status" value="1"/>
</dbReference>
<organism evidence="3 4">
    <name type="scientific">Streptomyces mesophilus</name>
    <dbReference type="NCBI Taxonomy" id="1775132"/>
    <lineage>
        <taxon>Bacteria</taxon>
        <taxon>Bacillati</taxon>
        <taxon>Actinomycetota</taxon>
        <taxon>Actinomycetes</taxon>
        <taxon>Kitasatosporales</taxon>
        <taxon>Streptomycetaceae</taxon>
        <taxon>Streptomyces</taxon>
    </lineage>
</organism>
<evidence type="ECO:0000259" key="2">
    <source>
        <dbReference type="Pfam" id="PF00975"/>
    </source>
</evidence>
<comment type="similarity">
    <text evidence="1">Belongs to the thioesterase family.</text>
</comment>
<dbReference type="InterPro" id="IPR012223">
    <property type="entry name" value="TEII"/>
</dbReference>
<evidence type="ECO:0000313" key="3">
    <source>
        <dbReference type="EMBL" id="NGO74467.1"/>
    </source>
</evidence>
<dbReference type="Gene3D" id="3.40.50.1820">
    <property type="entry name" value="alpha/beta hydrolase"/>
    <property type="match status" value="1"/>
</dbReference>
<dbReference type="PANTHER" id="PTHR11487:SF0">
    <property type="entry name" value="S-ACYL FATTY ACID SYNTHASE THIOESTERASE, MEDIUM CHAIN"/>
    <property type="match status" value="1"/>
</dbReference>
<dbReference type="InterPro" id="IPR001031">
    <property type="entry name" value="Thioesterase"/>
</dbReference>
<comment type="caution">
    <text evidence="3">The sequence shown here is derived from an EMBL/GenBank/DDBJ whole genome shotgun (WGS) entry which is preliminary data.</text>
</comment>
<reference evidence="3 4" key="1">
    <citation type="submission" date="2020-02" db="EMBL/GenBank/DDBJ databases">
        <title>Whole-genome analyses of novel actinobacteria.</title>
        <authorList>
            <person name="Sahin N."/>
            <person name="Tokatli A."/>
        </authorList>
    </citation>
    <scope>NUCLEOTIDE SEQUENCE [LARGE SCALE GENOMIC DNA]</scope>
    <source>
        <strain evidence="3 4">YC504</strain>
    </source>
</reference>
<sequence length="252" mass="27281">MVSSQQALRLFVLHHAGGSHVTYRHWPAALPGHWDVTLLDAPGHGRRIGSQPLDDAGRLADFLLGEIEPELPVPYALFGHSMGALVAYEIARRATDRGLPVPVWLGVSARPAPVASPAQGRSPGWHALPDAALRTRLQGLGGTPAGILDDPSLWALYAPVIRADLRVVESWRPTPGAGPLPTALSAYAGREDFAVSPLMSGWESHAEHFLGLRSFNGGHFYFLDDPEPLLRSVERDAETALRILRERSTAVQ</sequence>
<keyword evidence="4" id="KW-1185">Reference proteome</keyword>
<name>A0A6G4XCA0_9ACTN</name>
<gene>
    <name evidence="3" type="ORF">G6045_02035</name>
</gene>
<dbReference type="Pfam" id="PF00975">
    <property type="entry name" value="Thioesterase"/>
    <property type="match status" value="1"/>
</dbReference>
<dbReference type="EMBL" id="JAAKZW010000003">
    <property type="protein sequence ID" value="NGO74467.1"/>
    <property type="molecule type" value="Genomic_DNA"/>
</dbReference>
<dbReference type="Proteomes" id="UP000481109">
    <property type="component" value="Unassembled WGS sequence"/>
</dbReference>
<dbReference type="GO" id="GO:0008610">
    <property type="term" value="P:lipid biosynthetic process"/>
    <property type="evidence" value="ECO:0007669"/>
    <property type="project" value="TreeGrafter"/>
</dbReference>
<dbReference type="PANTHER" id="PTHR11487">
    <property type="entry name" value="THIOESTERASE"/>
    <property type="match status" value="1"/>
</dbReference>
<protein>
    <submittedName>
        <fullName evidence="3">Thioesterase</fullName>
    </submittedName>
</protein>
<evidence type="ECO:0000313" key="4">
    <source>
        <dbReference type="Proteomes" id="UP000481109"/>
    </source>
</evidence>
<accession>A0A6G4XCA0</accession>
<feature type="domain" description="Thioesterase" evidence="2">
    <location>
        <begin position="9"/>
        <end position="235"/>
    </location>
</feature>
<dbReference type="AlphaFoldDB" id="A0A6G4XCA0"/>
<evidence type="ECO:0000256" key="1">
    <source>
        <dbReference type="ARBA" id="ARBA00007169"/>
    </source>
</evidence>
<dbReference type="RefSeq" id="WP_165329986.1">
    <property type="nucleotide sequence ID" value="NZ_JAAKZW010000003.1"/>
</dbReference>
<dbReference type="InterPro" id="IPR029058">
    <property type="entry name" value="AB_hydrolase_fold"/>
</dbReference>